<dbReference type="InterPro" id="IPR052715">
    <property type="entry name" value="RAYT_transposase"/>
</dbReference>
<gene>
    <name evidence="2" type="ORF">SUH3_03315</name>
</gene>
<dbReference type="RefSeq" id="WP_037921355.1">
    <property type="nucleotide sequence ID" value="NZ_CP054599.1"/>
</dbReference>
<dbReference type="GO" id="GO:0004803">
    <property type="term" value="F:transposase activity"/>
    <property type="evidence" value="ECO:0007669"/>
    <property type="project" value="InterPro"/>
</dbReference>
<proteinExistence type="predicted"/>
<comment type="caution">
    <text evidence="2">The sequence shown here is derived from an EMBL/GenBank/DDBJ whole genome shotgun (WGS) entry which is preliminary data.</text>
</comment>
<dbReference type="SMART" id="SM01321">
    <property type="entry name" value="Y1_Tnp"/>
    <property type="match status" value="1"/>
</dbReference>
<sequence>MRHASQQTPPACIFFFTVRLQDRRSDLLLREMNRLRNATRTALSAYPFQIDDIVVLPNTIHTIWTLPEGDAEVSRRWGLLKAQFSRGLPAPVHRHPASVRNGDKGIWQRGVWAHRLSDPDDIAAHRHMIYSAPVQAGLVTDPRQWPHTSLHRALRAGTWTMPRDNAAA</sequence>
<dbReference type="InterPro" id="IPR002686">
    <property type="entry name" value="Transposase_17"/>
</dbReference>
<reference evidence="2 3" key="1">
    <citation type="submission" date="2014-01" db="EMBL/GenBank/DDBJ databases">
        <title>Sulfitobacter sp. H3 (MCCC 1A00686) Genome Sequencing.</title>
        <authorList>
            <person name="Lai Q."/>
            <person name="Hong Z."/>
        </authorList>
    </citation>
    <scope>NUCLEOTIDE SEQUENCE [LARGE SCALE GENOMIC DNA]</scope>
    <source>
        <strain evidence="2 3">H3</strain>
    </source>
</reference>
<feature type="domain" description="Transposase IS200-like" evidence="1">
    <location>
        <begin position="9"/>
        <end position="132"/>
    </location>
</feature>
<dbReference type="Gene3D" id="3.30.70.1290">
    <property type="entry name" value="Transposase IS200-like"/>
    <property type="match status" value="1"/>
</dbReference>
<dbReference type="PANTHER" id="PTHR36966:SF1">
    <property type="entry name" value="REP-ASSOCIATED TYROSINE TRANSPOSASE"/>
    <property type="match status" value="1"/>
</dbReference>
<dbReference type="PANTHER" id="PTHR36966">
    <property type="entry name" value="REP-ASSOCIATED TYROSINE TRANSPOSASE"/>
    <property type="match status" value="1"/>
</dbReference>
<dbReference type="GO" id="GO:0006313">
    <property type="term" value="P:DNA transposition"/>
    <property type="evidence" value="ECO:0007669"/>
    <property type="project" value="InterPro"/>
</dbReference>
<evidence type="ECO:0000313" key="3">
    <source>
        <dbReference type="Proteomes" id="UP000027746"/>
    </source>
</evidence>
<dbReference type="EMBL" id="JAMD01000001">
    <property type="protein sequence ID" value="KEJ98034.1"/>
    <property type="molecule type" value="Genomic_DNA"/>
</dbReference>
<keyword evidence="3" id="KW-1185">Reference proteome</keyword>
<evidence type="ECO:0000259" key="1">
    <source>
        <dbReference type="SMART" id="SM01321"/>
    </source>
</evidence>
<dbReference type="GeneID" id="68870584"/>
<name>A0A073J7Z6_9RHOB</name>
<organism evidence="2 3">
    <name type="scientific">Pseudosulfitobacter pseudonitzschiae</name>
    <dbReference type="NCBI Taxonomy" id="1402135"/>
    <lineage>
        <taxon>Bacteria</taxon>
        <taxon>Pseudomonadati</taxon>
        <taxon>Pseudomonadota</taxon>
        <taxon>Alphaproteobacteria</taxon>
        <taxon>Rhodobacterales</taxon>
        <taxon>Roseobacteraceae</taxon>
        <taxon>Pseudosulfitobacter</taxon>
    </lineage>
</organism>
<dbReference type="AlphaFoldDB" id="A0A073J7Z6"/>
<dbReference type="SUPFAM" id="SSF143422">
    <property type="entry name" value="Transposase IS200-like"/>
    <property type="match status" value="1"/>
</dbReference>
<evidence type="ECO:0000313" key="2">
    <source>
        <dbReference type="EMBL" id="KEJ98034.1"/>
    </source>
</evidence>
<dbReference type="NCBIfam" id="NF047646">
    <property type="entry name" value="REP_Tyr_transpos"/>
    <property type="match status" value="1"/>
</dbReference>
<protein>
    <recommendedName>
        <fullName evidence="1">Transposase IS200-like domain-containing protein</fullName>
    </recommendedName>
</protein>
<accession>A0A073J7Z6</accession>
<dbReference type="GO" id="GO:0043565">
    <property type="term" value="F:sequence-specific DNA binding"/>
    <property type="evidence" value="ECO:0007669"/>
    <property type="project" value="TreeGrafter"/>
</dbReference>
<dbReference type="Proteomes" id="UP000027746">
    <property type="component" value="Unassembled WGS sequence"/>
</dbReference>
<dbReference type="InterPro" id="IPR036515">
    <property type="entry name" value="Transposase_17_sf"/>
</dbReference>